<comment type="caution">
    <text evidence="3">The sequence shown here is derived from an EMBL/GenBank/DDBJ whole genome shotgun (WGS) entry which is preliminary data.</text>
</comment>
<gene>
    <name evidence="3" type="ORF">Hypma_012433</name>
</gene>
<dbReference type="OrthoDB" id="497541at2759"/>
<feature type="region of interest" description="Disordered" evidence="1">
    <location>
        <begin position="342"/>
        <end position="362"/>
    </location>
</feature>
<evidence type="ECO:0000256" key="2">
    <source>
        <dbReference type="SAM" id="Phobius"/>
    </source>
</evidence>
<feature type="transmembrane region" description="Helical" evidence="2">
    <location>
        <begin position="24"/>
        <end position="43"/>
    </location>
</feature>
<dbReference type="EMBL" id="LUEZ02000062">
    <property type="protein sequence ID" value="RDB20502.1"/>
    <property type="molecule type" value="Genomic_DNA"/>
</dbReference>
<evidence type="ECO:0000313" key="4">
    <source>
        <dbReference type="Proteomes" id="UP000076154"/>
    </source>
</evidence>
<keyword evidence="2" id="KW-1133">Transmembrane helix</keyword>
<organism evidence="3 4">
    <name type="scientific">Hypsizygus marmoreus</name>
    <name type="common">White beech mushroom</name>
    <name type="synonym">Agaricus marmoreus</name>
    <dbReference type="NCBI Taxonomy" id="39966"/>
    <lineage>
        <taxon>Eukaryota</taxon>
        <taxon>Fungi</taxon>
        <taxon>Dikarya</taxon>
        <taxon>Basidiomycota</taxon>
        <taxon>Agaricomycotina</taxon>
        <taxon>Agaricomycetes</taxon>
        <taxon>Agaricomycetidae</taxon>
        <taxon>Agaricales</taxon>
        <taxon>Tricholomatineae</taxon>
        <taxon>Lyophyllaceae</taxon>
        <taxon>Hypsizygus</taxon>
    </lineage>
</organism>
<dbReference type="Pfam" id="PF11927">
    <property type="entry name" value="HODM_asu-like"/>
    <property type="match status" value="1"/>
</dbReference>
<evidence type="ECO:0000313" key="3">
    <source>
        <dbReference type="EMBL" id="RDB20502.1"/>
    </source>
</evidence>
<dbReference type="Proteomes" id="UP000076154">
    <property type="component" value="Unassembled WGS sequence"/>
</dbReference>
<dbReference type="AlphaFoldDB" id="A0A369JGR3"/>
<dbReference type="InterPro" id="IPR021848">
    <property type="entry name" value="HODM_asu-like"/>
</dbReference>
<keyword evidence="2" id="KW-0472">Membrane</keyword>
<name>A0A369JGR3_HYPMA</name>
<dbReference type="InParanoid" id="A0A369JGR3"/>
<keyword evidence="2" id="KW-0812">Transmembrane</keyword>
<reference evidence="3" key="1">
    <citation type="submission" date="2018-04" db="EMBL/GenBank/DDBJ databases">
        <title>Whole genome sequencing of Hypsizygus marmoreus.</title>
        <authorList>
            <person name="Choi I.-G."/>
            <person name="Min B."/>
            <person name="Kim J.-G."/>
            <person name="Kim S."/>
            <person name="Oh Y.-L."/>
            <person name="Kong W.-S."/>
            <person name="Park H."/>
            <person name="Jeong J."/>
            <person name="Song E.-S."/>
        </authorList>
    </citation>
    <scope>NUCLEOTIDE SEQUENCE [LARGE SCALE GENOMIC DNA]</scope>
    <source>
        <strain evidence="3">51987-8</strain>
    </source>
</reference>
<sequence>MEAIPWSMLQLQTKMLSLYSTVDMLSITAALLALAIAVTSVYLRQRLLTGRKASSPESVITAPTFDPNKDREDGEWTPVDFTYPPITPCPLELSEIKPIAYRPFRPGEYHVTMGIRNMVWDEWIELDDEYEMFQRLRAHRIEIRGKDIIRVLPETPNLVRSGDDASIELLHELVEYLPRRYPKVFEVIRYPRDTVTPHSGWDGLPQIKTIKVLPLGTSYDIPRDIYDGENAAVKALEIASLLIQEDLALMIEGQDGQYYFQAGAILIPGTWRIQDKIGMPLEQIHITGNVPRYKEKLHTGMARFFKRMPVDKPVARNNYLFQPVPLKDDVDPNELGWAESIHGPEATFPNTRKKAMENPTPTPSSIFLRVERQTLRRLPRSGAVVFTIRTYQTSVEKLGREPGVVRRLASALRGWGDDVGEYKAKWRGGWWDVLLDYLDNSHADMVKKGIEVPESAEKYPF</sequence>
<accession>A0A369JGR3</accession>
<protein>
    <submittedName>
        <fullName evidence="3">Uncharacterized protein</fullName>
    </submittedName>
</protein>
<dbReference type="STRING" id="39966.A0A369JGR3"/>
<proteinExistence type="predicted"/>
<keyword evidence="4" id="KW-1185">Reference proteome</keyword>
<evidence type="ECO:0000256" key="1">
    <source>
        <dbReference type="SAM" id="MobiDB-lite"/>
    </source>
</evidence>